<name>A0A502BQG1_9HYPH</name>
<proteinExistence type="predicted"/>
<dbReference type="RefSeq" id="WP_140904082.1">
    <property type="nucleotide sequence ID" value="NZ_JBHTMD010000007.1"/>
</dbReference>
<keyword evidence="3" id="KW-1185">Reference proteome</keyword>
<evidence type="ECO:0000313" key="2">
    <source>
        <dbReference type="EMBL" id="TPF76029.1"/>
    </source>
</evidence>
<comment type="caution">
    <text evidence="2">The sequence shown here is derived from an EMBL/GenBank/DDBJ whole genome shotgun (WGS) entry which is preliminary data.</text>
</comment>
<dbReference type="Gene3D" id="3.40.1520.20">
    <property type="match status" value="1"/>
</dbReference>
<reference evidence="2 3" key="1">
    <citation type="journal article" date="2003" name="Int. J. Syst. Evol. Microbiol.">
        <title>Towards a standardized format for the description of a novel species (of an established genus): Ochrobactrum gallinifaecis sp. nov.</title>
        <authorList>
            <person name="Kampfer P."/>
            <person name="Buczolits S."/>
            <person name="Albrecht A."/>
            <person name="Busse H.J."/>
            <person name="Stackebrandt E."/>
        </authorList>
    </citation>
    <scope>NUCLEOTIDE SEQUENCE [LARGE SCALE GENOMIC DNA]</scope>
    <source>
        <strain evidence="2 3">ISO 196</strain>
    </source>
</reference>
<evidence type="ECO:0008006" key="4">
    <source>
        <dbReference type="Google" id="ProtNLM"/>
    </source>
</evidence>
<evidence type="ECO:0000256" key="1">
    <source>
        <dbReference type="SAM" id="SignalP"/>
    </source>
</evidence>
<accession>A0A502BQG1</accession>
<organism evidence="2 3">
    <name type="scientific">Brucella gallinifaecis</name>
    <dbReference type="NCBI Taxonomy" id="215590"/>
    <lineage>
        <taxon>Bacteria</taxon>
        <taxon>Pseudomonadati</taxon>
        <taxon>Pseudomonadota</taxon>
        <taxon>Alphaproteobacteria</taxon>
        <taxon>Hyphomicrobiales</taxon>
        <taxon>Brucellaceae</taxon>
        <taxon>Brucella/Ochrobactrum group</taxon>
        <taxon>Brucella</taxon>
    </lineage>
</organism>
<dbReference type="OrthoDB" id="5525824at2"/>
<protein>
    <recommendedName>
        <fullName evidence="4">BON domain-containing protein</fullName>
    </recommendedName>
</protein>
<feature type="signal peptide" evidence="1">
    <location>
        <begin position="1"/>
        <end position="19"/>
    </location>
</feature>
<evidence type="ECO:0000313" key="3">
    <source>
        <dbReference type="Proteomes" id="UP000315388"/>
    </source>
</evidence>
<sequence>MLKWFWPTLTWTAALTSLAVWFGADRVETDIGERIARALLPYSWAGFDIDGRDIALKGMAPDPESHKAAVQVVQDIRGIGDFSDLTTMLEAASPYIFRLSQSDEGVILSGYIPDNSMRDAIMSAAESGGAGRLVDDQMALARGAQPEFEARVLFAVDLAKKLSVAEVEISDGALSVEGKVRDDKSLHAIMTELNGPLPYGLSLVRSNIVKF</sequence>
<feature type="chain" id="PRO_5021341623" description="BON domain-containing protein" evidence="1">
    <location>
        <begin position="20"/>
        <end position="211"/>
    </location>
</feature>
<dbReference type="Proteomes" id="UP000315388">
    <property type="component" value="Unassembled WGS sequence"/>
</dbReference>
<gene>
    <name evidence="2" type="ORF">FHY56_04995</name>
</gene>
<keyword evidence="1" id="KW-0732">Signal</keyword>
<dbReference type="AlphaFoldDB" id="A0A502BQG1"/>
<dbReference type="EMBL" id="VEWJ01000003">
    <property type="protein sequence ID" value="TPF76029.1"/>
    <property type="molecule type" value="Genomic_DNA"/>
</dbReference>